<organism evidence="2 3">
    <name type="scientific">Phtheirospermum japonicum</name>
    <dbReference type="NCBI Taxonomy" id="374723"/>
    <lineage>
        <taxon>Eukaryota</taxon>
        <taxon>Viridiplantae</taxon>
        <taxon>Streptophyta</taxon>
        <taxon>Embryophyta</taxon>
        <taxon>Tracheophyta</taxon>
        <taxon>Spermatophyta</taxon>
        <taxon>Magnoliopsida</taxon>
        <taxon>eudicotyledons</taxon>
        <taxon>Gunneridae</taxon>
        <taxon>Pentapetalae</taxon>
        <taxon>asterids</taxon>
        <taxon>lamiids</taxon>
        <taxon>Lamiales</taxon>
        <taxon>Orobanchaceae</taxon>
        <taxon>Orobanchaceae incertae sedis</taxon>
        <taxon>Phtheirospermum</taxon>
    </lineage>
</organism>
<dbReference type="AlphaFoldDB" id="A0A830C4E1"/>
<evidence type="ECO:0000313" key="3">
    <source>
        <dbReference type="Proteomes" id="UP000653305"/>
    </source>
</evidence>
<dbReference type="EMBL" id="BMAC01000353">
    <property type="protein sequence ID" value="GFP94500.1"/>
    <property type="molecule type" value="Genomic_DNA"/>
</dbReference>
<dbReference type="PROSITE" id="PS51806">
    <property type="entry name" value="DOG1"/>
    <property type="match status" value="1"/>
</dbReference>
<feature type="domain" description="DOG1" evidence="1">
    <location>
        <begin position="6"/>
        <end position="226"/>
    </location>
</feature>
<comment type="caution">
    <text evidence="2">The sequence shown here is derived from an EMBL/GenBank/DDBJ whole genome shotgun (WGS) entry which is preliminary data.</text>
</comment>
<reference evidence="2" key="1">
    <citation type="submission" date="2020-07" db="EMBL/GenBank/DDBJ databases">
        <title>Ethylene signaling mediates host invasion by parasitic plants.</title>
        <authorList>
            <person name="Yoshida S."/>
        </authorList>
    </citation>
    <scope>NUCLEOTIDE SEQUENCE</scope>
    <source>
        <strain evidence="2">Okayama</strain>
    </source>
</reference>
<dbReference type="PANTHER" id="PTHR46354:SF13">
    <property type="entry name" value="PROTEIN DOG1-LIKE 4"/>
    <property type="match status" value="1"/>
</dbReference>
<evidence type="ECO:0000259" key="1">
    <source>
        <dbReference type="PROSITE" id="PS51806"/>
    </source>
</evidence>
<name>A0A830C4E1_9LAMI</name>
<dbReference type="InterPro" id="IPR051886">
    <property type="entry name" value="Seed_Dev/Stress_Resp_Reg"/>
</dbReference>
<dbReference type="GO" id="GO:0006351">
    <property type="term" value="P:DNA-templated transcription"/>
    <property type="evidence" value="ECO:0007669"/>
    <property type="project" value="InterPro"/>
</dbReference>
<sequence length="236" mass="26712">MAANNNSIFTSFFDSWLSKQETFVGHLERLLSPENGFDRDRECGKMILRVLSHYQEFDAEKARAAAGDIFILISQPWLSSFERSLLWVSGYRPSMIFPIIEKSVAADLSGEQRRRMEELRLETRRREREINEAMARVQETVAEPPLCGLMKRFGMLVDGEVAEFGEAVEGLKAAMTVVVEKADELRGRTVVEVLGVLSPVQGARFLAAATRFQLQARKWGVEKDREREILAAANEA</sequence>
<dbReference type="InterPro" id="IPR025422">
    <property type="entry name" value="TGA_domain"/>
</dbReference>
<evidence type="ECO:0000313" key="2">
    <source>
        <dbReference type="EMBL" id="GFP94500.1"/>
    </source>
</evidence>
<proteinExistence type="predicted"/>
<dbReference type="GO" id="GO:0043565">
    <property type="term" value="F:sequence-specific DNA binding"/>
    <property type="evidence" value="ECO:0007669"/>
    <property type="project" value="InterPro"/>
</dbReference>
<protein>
    <submittedName>
        <fullName evidence="2">Transcription factor hbp-1b(C38)</fullName>
    </submittedName>
</protein>
<dbReference type="PANTHER" id="PTHR46354">
    <property type="entry name" value="DOG1 DOMAIN-CONTAINING PROTEIN"/>
    <property type="match status" value="1"/>
</dbReference>
<dbReference type="Pfam" id="PF14144">
    <property type="entry name" value="DOG1"/>
    <property type="match status" value="1"/>
</dbReference>
<dbReference type="OrthoDB" id="1889475at2759"/>
<accession>A0A830C4E1</accession>
<gene>
    <name evidence="2" type="ORF">PHJA_001594400</name>
</gene>
<dbReference type="Proteomes" id="UP000653305">
    <property type="component" value="Unassembled WGS sequence"/>
</dbReference>
<keyword evidence="3" id="KW-1185">Reference proteome</keyword>